<dbReference type="Gene3D" id="3.40.50.300">
    <property type="entry name" value="P-loop containing nucleotide triphosphate hydrolases"/>
    <property type="match status" value="1"/>
</dbReference>
<gene>
    <name evidence="1" type="ORF">DC345_04990</name>
</gene>
<name>A0A329R1Q7_9BACL</name>
<sequence>MVIALAKEHRRRIKRKLQQRPDKLAELKAILLDFEQFCYRMLKIKDKSGAMVRLILNDAQRRYAAKVIEDLEAGKPVRIIILKARQMGFSTVTEALIYYFTSLQEAKNAFIVAQSSDASSNLFDMFQLYYERVPPVIQPMTRKNNAKKLTFENPAIRTADRRRNPGLKSKITVQTAESRVLARSDTIHYLHASEVAFWPAKKKKRHLLSLLAALSKEAGSIGVIESTANGMEEFKQLWDAAVKGENDFSPLFFAWFEMPDYRKPLPPGFELTEDELELKAKYGLDDEQLQWRRYTIRNDCGGDSRQFEQEYPSEPDEAFLLSGESIFDNKFIKRLRDAITLKGSKYEIDFVKEKVVPAHAGELVIYRQPEQGKRYILAADTAKGTEDGDYDAAYVIDARTGEMCASLHGKWDTDLYGKKLNRLGLYYNTALLAVENNNTGESVLNTLFNTCHYPLLFLHKKGKLGWETNKATRPVMISDFKEAIRDELYDIYCPELFGECMTFIDNKGKAEADSGCHDDRIMAYSIALQVRQVADKWFEWFKKKQQQQEESKHEEHNGGAGWI</sequence>
<dbReference type="AlphaFoldDB" id="A0A329R1Q7"/>
<evidence type="ECO:0000313" key="2">
    <source>
        <dbReference type="Proteomes" id="UP000250642"/>
    </source>
</evidence>
<organism evidence="1 2">
    <name type="scientific">Paenibacillus taichungensis</name>
    <dbReference type="NCBI Taxonomy" id="484184"/>
    <lineage>
        <taxon>Bacteria</taxon>
        <taxon>Bacillati</taxon>
        <taxon>Bacillota</taxon>
        <taxon>Bacilli</taxon>
        <taxon>Bacillales</taxon>
        <taxon>Paenibacillaceae</taxon>
        <taxon>Paenibacillus</taxon>
    </lineage>
</organism>
<dbReference type="InterPro" id="IPR027417">
    <property type="entry name" value="P-loop_NTPase"/>
</dbReference>
<protein>
    <submittedName>
        <fullName evidence="1">DNA packaging protein</fullName>
    </submittedName>
</protein>
<dbReference type="Proteomes" id="UP000250642">
    <property type="component" value="Unassembled WGS sequence"/>
</dbReference>
<comment type="caution">
    <text evidence="1">The sequence shown here is derived from an EMBL/GenBank/DDBJ whole genome shotgun (WGS) entry which is preliminary data.</text>
</comment>
<accession>A0A329R1Q7</accession>
<dbReference type="Gene3D" id="3.30.420.240">
    <property type="match status" value="1"/>
</dbReference>
<dbReference type="RefSeq" id="WP_113052151.1">
    <property type="nucleotide sequence ID" value="NZ_QEVW01000003.1"/>
</dbReference>
<reference evidence="1 2" key="1">
    <citation type="submission" date="2018-04" db="EMBL/GenBank/DDBJ databases">
        <title>Paenibacillus taichungensis Genome sequencing and assembly.</title>
        <authorList>
            <person name="Xu J."/>
            <person name="Rensing C."/>
            <person name="Mazhar H.S."/>
        </authorList>
    </citation>
    <scope>NUCLEOTIDE SEQUENCE [LARGE SCALE GENOMIC DNA]</scope>
    <source>
        <strain evidence="1 2">NC1</strain>
    </source>
</reference>
<evidence type="ECO:0000313" key="1">
    <source>
        <dbReference type="EMBL" id="RAW18487.1"/>
    </source>
</evidence>
<dbReference type="EMBL" id="QEVW01000003">
    <property type="protein sequence ID" value="RAW18487.1"/>
    <property type="molecule type" value="Genomic_DNA"/>
</dbReference>
<proteinExistence type="predicted"/>